<dbReference type="HOGENOM" id="CLU_1129649_0_0_1"/>
<reference evidence="1 2" key="1">
    <citation type="submission" date="2014-04" db="EMBL/GenBank/DDBJ databases">
        <authorList>
            <consortium name="DOE Joint Genome Institute"/>
            <person name="Kuo A."/>
            <person name="Kohler A."/>
            <person name="Nagy L.G."/>
            <person name="Floudas D."/>
            <person name="Copeland A."/>
            <person name="Barry K.W."/>
            <person name="Cichocki N."/>
            <person name="Veneault-Fourrey C."/>
            <person name="LaButti K."/>
            <person name="Lindquist E.A."/>
            <person name="Lipzen A."/>
            <person name="Lundell T."/>
            <person name="Morin E."/>
            <person name="Murat C."/>
            <person name="Sun H."/>
            <person name="Tunlid A."/>
            <person name="Henrissat B."/>
            <person name="Grigoriev I.V."/>
            <person name="Hibbett D.S."/>
            <person name="Martin F."/>
            <person name="Nordberg H.P."/>
            <person name="Cantor M.N."/>
            <person name="Hua S.X."/>
        </authorList>
    </citation>
    <scope>NUCLEOTIDE SEQUENCE [LARGE SCALE GENOMIC DNA]</scope>
    <source>
        <strain evidence="1 2">Foug A</strain>
    </source>
</reference>
<proteinExistence type="predicted"/>
<gene>
    <name evidence="1" type="ORF">SCLCIDRAFT_466831</name>
</gene>
<dbReference type="AlphaFoldDB" id="A0A0C2YTR7"/>
<sequence length="254" mass="29144">MRFTGDALMLTSTDSLCIKVYSDSLTDHRFVVGLGLCFGKDWIHVVTDGSFTIPRSSWRDYIEHKYMQMEIRTPEHAQHMNKARSGVEHYGQVCIMQTRLPQTTRIVWISSVMWRSSRMYGVKLEVFHDPGLGEWTAFDVNGTDDPGCDWRGLMIYDRQRKYYTYEIDGVPSNFSDAPDGIKLGDYGHFTDSNEFCCEGNLFADLESLSLIADIAPRQHKLSSKDRVDACNWTDSRYTNHSCCHFQVTTTSSHC</sequence>
<name>A0A0C2YTR7_9AGAM</name>
<organism evidence="1 2">
    <name type="scientific">Scleroderma citrinum Foug A</name>
    <dbReference type="NCBI Taxonomy" id="1036808"/>
    <lineage>
        <taxon>Eukaryota</taxon>
        <taxon>Fungi</taxon>
        <taxon>Dikarya</taxon>
        <taxon>Basidiomycota</taxon>
        <taxon>Agaricomycotina</taxon>
        <taxon>Agaricomycetes</taxon>
        <taxon>Agaricomycetidae</taxon>
        <taxon>Boletales</taxon>
        <taxon>Sclerodermatineae</taxon>
        <taxon>Sclerodermataceae</taxon>
        <taxon>Scleroderma</taxon>
    </lineage>
</organism>
<reference evidence="2" key="2">
    <citation type="submission" date="2015-01" db="EMBL/GenBank/DDBJ databases">
        <title>Evolutionary Origins and Diversification of the Mycorrhizal Mutualists.</title>
        <authorList>
            <consortium name="DOE Joint Genome Institute"/>
            <consortium name="Mycorrhizal Genomics Consortium"/>
            <person name="Kohler A."/>
            <person name="Kuo A."/>
            <person name="Nagy L.G."/>
            <person name="Floudas D."/>
            <person name="Copeland A."/>
            <person name="Barry K.W."/>
            <person name="Cichocki N."/>
            <person name="Veneault-Fourrey C."/>
            <person name="LaButti K."/>
            <person name="Lindquist E.A."/>
            <person name="Lipzen A."/>
            <person name="Lundell T."/>
            <person name="Morin E."/>
            <person name="Murat C."/>
            <person name="Riley R."/>
            <person name="Ohm R."/>
            <person name="Sun H."/>
            <person name="Tunlid A."/>
            <person name="Henrissat B."/>
            <person name="Grigoriev I.V."/>
            <person name="Hibbett D.S."/>
            <person name="Martin F."/>
        </authorList>
    </citation>
    <scope>NUCLEOTIDE SEQUENCE [LARGE SCALE GENOMIC DNA]</scope>
    <source>
        <strain evidence="2">Foug A</strain>
    </source>
</reference>
<evidence type="ECO:0000313" key="2">
    <source>
        <dbReference type="Proteomes" id="UP000053989"/>
    </source>
</evidence>
<dbReference type="EMBL" id="KN822191">
    <property type="protein sequence ID" value="KIM53063.1"/>
    <property type="molecule type" value="Genomic_DNA"/>
</dbReference>
<dbReference type="Proteomes" id="UP000053989">
    <property type="component" value="Unassembled WGS sequence"/>
</dbReference>
<dbReference type="InParanoid" id="A0A0C2YTR7"/>
<keyword evidence="2" id="KW-1185">Reference proteome</keyword>
<dbReference type="OrthoDB" id="2688372at2759"/>
<evidence type="ECO:0000313" key="1">
    <source>
        <dbReference type="EMBL" id="KIM53063.1"/>
    </source>
</evidence>
<accession>A0A0C2YTR7</accession>
<protein>
    <submittedName>
        <fullName evidence="1">Uncharacterized protein</fullName>
    </submittedName>
</protein>